<gene>
    <name evidence="3" type="ORF">HNQ99_001642</name>
</gene>
<feature type="transmembrane region" description="Helical" evidence="1">
    <location>
        <begin position="244"/>
        <end position="265"/>
    </location>
</feature>
<feature type="transmembrane region" description="Helical" evidence="1">
    <location>
        <begin position="97"/>
        <end position="130"/>
    </location>
</feature>
<keyword evidence="1" id="KW-0812">Transmembrane</keyword>
<organism evidence="3 4">
    <name type="scientific">Rhizorhapis suberifaciens</name>
    <name type="common">corky root of lettuce</name>
    <dbReference type="NCBI Taxonomy" id="13656"/>
    <lineage>
        <taxon>Bacteria</taxon>
        <taxon>Pseudomonadati</taxon>
        <taxon>Pseudomonadota</taxon>
        <taxon>Alphaproteobacteria</taxon>
        <taxon>Sphingomonadales</taxon>
        <taxon>Sphingomonadaceae</taxon>
        <taxon>Rhizorhapis</taxon>
    </lineage>
</organism>
<feature type="transmembrane region" description="Helical" evidence="1">
    <location>
        <begin position="67"/>
        <end position="85"/>
    </location>
</feature>
<feature type="transmembrane region" description="Helical" evidence="1">
    <location>
        <begin position="319"/>
        <end position="339"/>
    </location>
</feature>
<feature type="transmembrane region" description="Helical" evidence="1">
    <location>
        <begin position="41"/>
        <end position="60"/>
    </location>
</feature>
<evidence type="ECO:0000313" key="4">
    <source>
        <dbReference type="Proteomes" id="UP000575068"/>
    </source>
</evidence>
<reference evidence="3 4" key="1">
    <citation type="submission" date="2020-08" db="EMBL/GenBank/DDBJ databases">
        <title>Genomic Encyclopedia of Type Strains, Phase IV (KMG-IV): sequencing the most valuable type-strain genomes for metagenomic binning, comparative biology and taxonomic classification.</title>
        <authorList>
            <person name="Goeker M."/>
        </authorList>
    </citation>
    <scope>NUCLEOTIDE SEQUENCE [LARGE SCALE GENOMIC DNA]</scope>
    <source>
        <strain evidence="3 4">DSM 7465</strain>
    </source>
</reference>
<dbReference type="InterPro" id="IPR052529">
    <property type="entry name" value="Bact_Transport_Assoc"/>
</dbReference>
<dbReference type="InterPro" id="IPR007349">
    <property type="entry name" value="DUF418"/>
</dbReference>
<accession>A0A840HUR5</accession>
<dbReference type="PANTHER" id="PTHR30590:SF2">
    <property type="entry name" value="INNER MEMBRANE PROTEIN"/>
    <property type="match status" value="1"/>
</dbReference>
<dbReference type="RefSeq" id="WP_184475136.1">
    <property type="nucleotide sequence ID" value="NZ_JACHOV010000005.1"/>
</dbReference>
<evidence type="ECO:0000259" key="2">
    <source>
        <dbReference type="Pfam" id="PF04235"/>
    </source>
</evidence>
<evidence type="ECO:0000313" key="3">
    <source>
        <dbReference type="EMBL" id="MBB4641337.1"/>
    </source>
</evidence>
<feature type="transmembrane region" description="Helical" evidence="1">
    <location>
        <begin position="12"/>
        <end position="29"/>
    </location>
</feature>
<evidence type="ECO:0000256" key="1">
    <source>
        <dbReference type="SAM" id="Phobius"/>
    </source>
</evidence>
<feature type="domain" description="DUF418" evidence="2">
    <location>
        <begin position="224"/>
        <end position="382"/>
    </location>
</feature>
<keyword evidence="1" id="KW-1133">Transmembrane helix</keyword>
<name>A0A840HUR5_9SPHN</name>
<feature type="transmembrane region" description="Helical" evidence="1">
    <location>
        <begin position="142"/>
        <end position="161"/>
    </location>
</feature>
<dbReference type="AlphaFoldDB" id="A0A840HUR5"/>
<comment type="caution">
    <text evidence="3">The sequence shown here is derived from an EMBL/GenBank/DDBJ whole genome shotgun (WGS) entry which is preliminary data.</text>
</comment>
<keyword evidence="4" id="KW-1185">Reference proteome</keyword>
<feature type="transmembrane region" description="Helical" evidence="1">
    <location>
        <begin position="277"/>
        <end position="298"/>
    </location>
</feature>
<protein>
    <recommendedName>
        <fullName evidence="2">DUF418 domain-containing protein</fullName>
    </recommendedName>
</protein>
<dbReference type="Proteomes" id="UP000575068">
    <property type="component" value="Unassembled WGS sequence"/>
</dbReference>
<dbReference type="EMBL" id="JACHOV010000005">
    <property type="protein sequence ID" value="MBB4641337.1"/>
    <property type="molecule type" value="Genomic_DNA"/>
</dbReference>
<keyword evidence="1" id="KW-0472">Membrane</keyword>
<dbReference type="Pfam" id="PF04235">
    <property type="entry name" value="DUF418"/>
    <property type="match status" value="1"/>
</dbReference>
<sequence length="392" mass="44107">MQVSARLLSLDAMRGFAVMGIVLMNIIAFSMPDMAYINPRLWGGETPAAYAVWIANFIFIDGKMRGLFSLLFGASTLLIYERAAAQGEGFATLYRRFFWLFLLGLVHYVFVWWGDILRLYAIAGVFLLMFVRRDPHELLKAAIFFFLVQFAVLTILSLSLIQTDSGTLGGTDLAALRKDVALHLGSYGPIVEDRLQHLFSDQPMLLIFSGFETLGFMLLGMGMLKSGFLTGAWNAARYLRTARICYLLGCVPMAGLAAWCWASGFDHIVTFNAVIGWSLPFRIPLTIAHAALLMWLILRFSGTGFMRRVAAAGRTAFTNYVGTSIIMTTLFYGYGLGLYGTVDRVAVYAVVPALWALMLLWSLPWLKRFRYGPFEWLWRSLVRQRLEPLRPA</sequence>
<proteinExistence type="predicted"/>
<feature type="transmembrane region" description="Helical" evidence="1">
    <location>
        <begin position="345"/>
        <end position="366"/>
    </location>
</feature>
<dbReference type="PANTHER" id="PTHR30590">
    <property type="entry name" value="INNER MEMBRANE PROTEIN"/>
    <property type="match status" value="1"/>
</dbReference>